<protein>
    <submittedName>
        <fullName evidence="3">27095_t:CDS:1</fullName>
    </submittedName>
</protein>
<feature type="region of interest" description="Disordered" evidence="1">
    <location>
        <begin position="130"/>
        <end position="150"/>
    </location>
</feature>
<sequence>MTTLQTIGVDKSPIESLASLELEFVSYKDALSQWGLYKNKDELCPSHTEFAVDGDSLKNLSGNNEKQMCMEMVDHDDHSEFVIDEHASSCSNGIIVNENDQEIDVEIDLEGFDIDFQVCNNTLAIFGSSKPTEDLDSSSETASPNPSTATFRHGRRYQSFCHPIRLSTDFNVNKIFSIFIDGKMHIKVPKKNGVDIIEESLAVGYCAICKWKECLSKSFLGLSFTEE</sequence>
<evidence type="ECO:0000313" key="4">
    <source>
        <dbReference type="Proteomes" id="UP000789405"/>
    </source>
</evidence>
<name>A0A9N9HS81_9GLOM</name>
<evidence type="ECO:0000313" key="3">
    <source>
        <dbReference type="EMBL" id="CAG8702808.1"/>
    </source>
</evidence>
<feature type="compositionally biased region" description="Polar residues" evidence="1">
    <location>
        <begin position="138"/>
        <end position="150"/>
    </location>
</feature>
<evidence type="ECO:0000256" key="1">
    <source>
        <dbReference type="SAM" id="MobiDB-lite"/>
    </source>
</evidence>
<dbReference type="OrthoDB" id="1431247at2759"/>
<comment type="caution">
    <text evidence="3">The sequence shown here is derived from an EMBL/GenBank/DDBJ whole genome shotgun (WGS) entry which is preliminary data.</text>
</comment>
<gene>
    <name evidence="3" type="ORF">DERYTH_LOCUS13093</name>
</gene>
<proteinExistence type="predicted"/>
<evidence type="ECO:0000259" key="2">
    <source>
        <dbReference type="Pfam" id="PF00011"/>
    </source>
</evidence>
<keyword evidence="4" id="KW-1185">Reference proteome</keyword>
<dbReference type="Gene3D" id="2.60.40.790">
    <property type="match status" value="1"/>
</dbReference>
<organism evidence="3 4">
    <name type="scientific">Dentiscutata erythropus</name>
    <dbReference type="NCBI Taxonomy" id="1348616"/>
    <lineage>
        <taxon>Eukaryota</taxon>
        <taxon>Fungi</taxon>
        <taxon>Fungi incertae sedis</taxon>
        <taxon>Mucoromycota</taxon>
        <taxon>Glomeromycotina</taxon>
        <taxon>Glomeromycetes</taxon>
        <taxon>Diversisporales</taxon>
        <taxon>Gigasporaceae</taxon>
        <taxon>Dentiscutata</taxon>
    </lineage>
</organism>
<dbReference type="InterPro" id="IPR008978">
    <property type="entry name" value="HSP20-like_chaperone"/>
</dbReference>
<dbReference type="CDD" id="cd06464">
    <property type="entry name" value="ACD_sHsps-like"/>
    <property type="match status" value="1"/>
</dbReference>
<dbReference type="AlphaFoldDB" id="A0A9N9HS81"/>
<dbReference type="Proteomes" id="UP000789405">
    <property type="component" value="Unassembled WGS sequence"/>
</dbReference>
<dbReference type="EMBL" id="CAJVPY010008949">
    <property type="protein sequence ID" value="CAG8702808.1"/>
    <property type="molecule type" value="Genomic_DNA"/>
</dbReference>
<dbReference type="InterPro" id="IPR002068">
    <property type="entry name" value="A-crystallin/Hsp20_dom"/>
</dbReference>
<feature type="domain" description="SHSP" evidence="2">
    <location>
        <begin position="97"/>
        <end position="193"/>
    </location>
</feature>
<dbReference type="Pfam" id="PF00011">
    <property type="entry name" value="HSP20"/>
    <property type="match status" value="1"/>
</dbReference>
<accession>A0A9N9HS81</accession>
<dbReference type="SUPFAM" id="SSF49764">
    <property type="entry name" value="HSP20-like chaperones"/>
    <property type="match status" value="1"/>
</dbReference>
<reference evidence="3" key="1">
    <citation type="submission" date="2021-06" db="EMBL/GenBank/DDBJ databases">
        <authorList>
            <person name="Kallberg Y."/>
            <person name="Tangrot J."/>
            <person name="Rosling A."/>
        </authorList>
    </citation>
    <scope>NUCLEOTIDE SEQUENCE</scope>
    <source>
        <strain evidence="3">MA453B</strain>
    </source>
</reference>